<keyword evidence="1" id="KW-0472">Membrane</keyword>
<proteinExistence type="predicted"/>
<evidence type="ECO:0000313" key="3">
    <source>
        <dbReference type="Proteomes" id="UP000054538"/>
    </source>
</evidence>
<reference evidence="3" key="2">
    <citation type="submission" date="2015-01" db="EMBL/GenBank/DDBJ databases">
        <title>Evolutionary Origins and Diversification of the Mycorrhizal Mutualists.</title>
        <authorList>
            <consortium name="DOE Joint Genome Institute"/>
            <consortium name="Mycorrhizal Genomics Consortium"/>
            <person name="Kohler A."/>
            <person name="Kuo A."/>
            <person name="Nagy L.G."/>
            <person name="Floudas D."/>
            <person name="Copeland A."/>
            <person name="Barry K.W."/>
            <person name="Cichocki N."/>
            <person name="Veneault-Fourrey C."/>
            <person name="LaButti K."/>
            <person name="Lindquist E.A."/>
            <person name="Lipzen A."/>
            <person name="Lundell T."/>
            <person name="Morin E."/>
            <person name="Murat C."/>
            <person name="Riley R."/>
            <person name="Ohm R."/>
            <person name="Sun H."/>
            <person name="Tunlid A."/>
            <person name="Henrissat B."/>
            <person name="Grigoriev I.V."/>
            <person name="Hibbett D.S."/>
            <person name="Martin F."/>
        </authorList>
    </citation>
    <scope>NUCLEOTIDE SEQUENCE [LARGE SCALE GENOMIC DNA]</scope>
    <source>
        <strain evidence="3">Ve08.2h10</strain>
    </source>
</reference>
<accession>A0A0D0E2D1</accession>
<dbReference type="InParanoid" id="A0A0D0E2D1"/>
<keyword evidence="1" id="KW-0812">Transmembrane</keyword>
<dbReference type="Proteomes" id="UP000054538">
    <property type="component" value="Unassembled WGS sequence"/>
</dbReference>
<keyword evidence="1" id="KW-1133">Transmembrane helix</keyword>
<dbReference type="EMBL" id="KN824904">
    <property type="protein sequence ID" value="KIK98156.1"/>
    <property type="molecule type" value="Genomic_DNA"/>
</dbReference>
<organism evidence="2 3">
    <name type="scientific">Paxillus rubicundulus Ve08.2h10</name>
    <dbReference type="NCBI Taxonomy" id="930991"/>
    <lineage>
        <taxon>Eukaryota</taxon>
        <taxon>Fungi</taxon>
        <taxon>Dikarya</taxon>
        <taxon>Basidiomycota</taxon>
        <taxon>Agaricomycotina</taxon>
        <taxon>Agaricomycetes</taxon>
        <taxon>Agaricomycetidae</taxon>
        <taxon>Boletales</taxon>
        <taxon>Paxilineae</taxon>
        <taxon>Paxillaceae</taxon>
        <taxon>Paxillus</taxon>
    </lineage>
</organism>
<sequence length="65" mass="7448">MALSPPPTRICFHRLFTAIYRGPLSYTSYIASPPVFPYPSCLLFILYCITTVMQTYHRVITSNDT</sequence>
<reference evidence="2 3" key="1">
    <citation type="submission" date="2014-04" db="EMBL/GenBank/DDBJ databases">
        <authorList>
            <consortium name="DOE Joint Genome Institute"/>
            <person name="Kuo A."/>
            <person name="Kohler A."/>
            <person name="Jargeat P."/>
            <person name="Nagy L.G."/>
            <person name="Floudas D."/>
            <person name="Copeland A."/>
            <person name="Barry K.W."/>
            <person name="Cichocki N."/>
            <person name="Veneault-Fourrey C."/>
            <person name="LaButti K."/>
            <person name="Lindquist E.A."/>
            <person name="Lipzen A."/>
            <person name="Lundell T."/>
            <person name="Morin E."/>
            <person name="Murat C."/>
            <person name="Sun H."/>
            <person name="Tunlid A."/>
            <person name="Henrissat B."/>
            <person name="Grigoriev I.V."/>
            <person name="Hibbett D.S."/>
            <person name="Martin F."/>
            <person name="Nordberg H.P."/>
            <person name="Cantor M.N."/>
            <person name="Hua S.X."/>
        </authorList>
    </citation>
    <scope>NUCLEOTIDE SEQUENCE [LARGE SCALE GENOMIC DNA]</scope>
    <source>
        <strain evidence="2 3">Ve08.2h10</strain>
    </source>
</reference>
<evidence type="ECO:0000313" key="2">
    <source>
        <dbReference type="EMBL" id="KIK98156.1"/>
    </source>
</evidence>
<evidence type="ECO:0000256" key="1">
    <source>
        <dbReference type="SAM" id="Phobius"/>
    </source>
</evidence>
<keyword evidence="3" id="KW-1185">Reference proteome</keyword>
<name>A0A0D0E2D1_9AGAM</name>
<protein>
    <submittedName>
        <fullName evidence="2">Uncharacterized protein</fullName>
    </submittedName>
</protein>
<dbReference type="AlphaFoldDB" id="A0A0D0E2D1"/>
<feature type="transmembrane region" description="Helical" evidence="1">
    <location>
        <begin position="35"/>
        <end position="53"/>
    </location>
</feature>
<gene>
    <name evidence="2" type="ORF">PAXRUDRAFT_824169</name>
</gene>
<dbReference type="HOGENOM" id="CLU_2850394_0_0_1"/>